<keyword evidence="9" id="KW-1185">Reference proteome</keyword>
<evidence type="ECO:0000259" key="7">
    <source>
        <dbReference type="Pfam" id="PF00155"/>
    </source>
</evidence>
<dbReference type="PANTHER" id="PTHR11879:SF22">
    <property type="entry name" value="ASPARTATE AMINOTRANSFERASE, MITOCHONDRIAL"/>
    <property type="match status" value="1"/>
</dbReference>
<dbReference type="SUPFAM" id="SSF53383">
    <property type="entry name" value="PLP-dependent transferases"/>
    <property type="match status" value="1"/>
</dbReference>
<comment type="similarity">
    <text evidence="2">Belongs to the class-I pyridoxal-phosphate-dependent aminotransferase family.</text>
</comment>
<evidence type="ECO:0000256" key="5">
    <source>
        <dbReference type="ARBA" id="ARBA00022679"/>
    </source>
</evidence>
<keyword evidence="5" id="KW-0808">Transferase</keyword>
<dbReference type="GO" id="GO:0008483">
    <property type="term" value="F:transaminase activity"/>
    <property type="evidence" value="ECO:0007669"/>
    <property type="project" value="UniProtKB-KW"/>
</dbReference>
<dbReference type="InterPro" id="IPR000796">
    <property type="entry name" value="Asp_trans"/>
</dbReference>
<dbReference type="InterPro" id="IPR015422">
    <property type="entry name" value="PyrdxlP-dep_Trfase_small"/>
</dbReference>
<dbReference type="Proteomes" id="UP001162880">
    <property type="component" value="Unassembled WGS sequence"/>
</dbReference>
<evidence type="ECO:0000256" key="4">
    <source>
        <dbReference type="ARBA" id="ARBA00022576"/>
    </source>
</evidence>
<evidence type="ECO:0000256" key="6">
    <source>
        <dbReference type="ARBA" id="ARBA00022898"/>
    </source>
</evidence>
<reference evidence="8" key="1">
    <citation type="submission" date="2022-03" db="EMBL/GenBank/DDBJ databases">
        <title>Identification of a novel bacterium isolated from mangrove sediments.</title>
        <authorList>
            <person name="Pan X."/>
        </authorList>
    </citation>
    <scope>NUCLEOTIDE SEQUENCE</scope>
    <source>
        <strain evidence="8">B2580</strain>
    </source>
</reference>
<keyword evidence="4 8" id="KW-0032">Aminotransferase</keyword>
<dbReference type="EMBL" id="JALHLE010000049">
    <property type="protein sequence ID" value="MCJ2180964.1"/>
    <property type="molecule type" value="Genomic_DNA"/>
</dbReference>
<gene>
    <name evidence="8" type="ORF">MTR64_20530</name>
</gene>
<evidence type="ECO:0000313" key="9">
    <source>
        <dbReference type="Proteomes" id="UP001162880"/>
    </source>
</evidence>
<dbReference type="PRINTS" id="PR00799">
    <property type="entry name" value="TRANSAMINASE"/>
</dbReference>
<dbReference type="NCBIfam" id="NF006719">
    <property type="entry name" value="PRK09257.1"/>
    <property type="match status" value="1"/>
</dbReference>
<dbReference type="InterPro" id="IPR015424">
    <property type="entry name" value="PyrdxlP-dep_Trfase"/>
</dbReference>
<sequence>MSLDLVPFSGLSARKPDALLALIALHEADRRPGKIDVGVGVYRDETDRTPVMRAVKAAEVRLADEQPTKAYLGADGDVQYTALLSDVVFGSHRQEPRRFGLQTPGGTGALRLGAELIAHAAPDTRVWLGAPTWPNHAPIFEEARLKTATHPYFDMASGGIAFDAMIDALGDAAPGDVLLLHGCCHNPTGTQFTLAQWRELANLCNVRGLVPFVDLAYQGLGDGLEEDAAGVRQLLEAVPGALLAYSCDKNFGLYRERVGALWVQASAPGLTELVRGNLLALARSLWSMPPDHGAAIVRTILEDSALVMQWRDELDAMRARINAVRKALAAQHPALDAIAGQRGLFSLLPVDADAVASMRDSHGIYMPANARLNLAGLNARNLVAFAEALRPHIPAVAARVVHGATSAEPFLNSKERKP</sequence>
<name>A0ABT0B7F1_9SPHN</name>
<evidence type="ECO:0000313" key="8">
    <source>
        <dbReference type="EMBL" id="MCJ2180964.1"/>
    </source>
</evidence>
<comment type="subunit">
    <text evidence="3">Homodimer.</text>
</comment>
<proteinExistence type="inferred from homology"/>
<comment type="caution">
    <text evidence="8">The sequence shown here is derived from an EMBL/GenBank/DDBJ whole genome shotgun (WGS) entry which is preliminary data.</text>
</comment>
<evidence type="ECO:0000256" key="1">
    <source>
        <dbReference type="ARBA" id="ARBA00001933"/>
    </source>
</evidence>
<dbReference type="Gene3D" id="3.40.640.10">
    <property type="entry name" value="Type I PLP-dependent aspartate aminotransferase-like (Major domain)"/>
    <property type="match status" value="1"/>
</dbReference>
<dbReference type="InterPro" id="IPR015421">
    <property type="entry name" value="PyrdxlP-dep_Trfase_major"/>
</dbReference>
<dbReference type="CDD" id="cd00609">
    <property type="entry name" value="AAT_like"/>
    <property type="match status" value="1"/>
</dbReference>
<keyword evidence="6" id="KW-0663">Pyridoxal phosphate</keyword>
<organism evidence="8 9">
    <name type="scientific">Novosphingobium album</name>
    <name type="common">ex Hu et al. 2023</name>
    <dbReference type="NCBI Taxonomy" id="2930093"/>
    <lineage>
        <taxon>Bacteria</taxon>
        <taxon>Pseudomonadati</taxon>
        <taxon>Pseudomonadota</taxon>
        <taxon>Alphaproteobacteria</taxon>
        <taxon>Sphingomonadales</taxon>
        <taxon>Sphingomonadaceae</taxon>
        <taxon>Novosphingobium</taxon>
    </lineage>
</organism>
<comment type="cofactor">
    <cofactor evidence="1">
        <name>pyridoxal 5'-phosphate</name>
        <dbReference type="ChEBI" id="CHEBI:597326"/>
    </cofactor>
</comment>
<protein>
    <submittedName>
        <fullName evidence="8">Aspartate/tyrosine/aromatic aminotransferase</fullName>
    </submittedName>
</protein>
<dbReference type="Gene3D" id="3.90.1150.10">
    <property type="entry name" value="Aspartate Aminotransferase, domain 1"/>
    <property type="match status" value="1"/>
</dbReference>
<dbReference type="PANTHER" id="PTHR11879">
    <property type="entry name" value="ASPARTATE AMINOTRANSFERASE"/>
    <property type="match status" value="1"/>
</dbReference>
<feature type="domain" description="Aminotransferase class I/classII large" evidence="7">
    <location>
        <begin position="33"/>
        <end position="389"/>
    </location>
</feature>
<dbReference type="InterPro" id="IPR004839">
    <property type="entry name" value="Aminotransferase_I/II_large"/>
</dbReference>
<dbReference type="Pfam" id="PF00155">
    <property type="entry name" value="Aminotran_1_2"/>
    <property type="match status" value="1"/>
</dbReference>
<evidence type="ECO:0000256" key="2">
    <source>
        <dbReference type="ARBA" id="ARBA00007441"/>
    </source>
</evidence>
<dbReference type="RefSeq" id="WP_243996412.1">
    <property type="nucleotide sequence ID" value="NZ_JALHLE010000049.1"/>
</dbReference>
<accession>A0ABT0B7F1</accession>
<evidence type="ECO:0000256" key="3">
    <source>
        <dbReference type="ARBA" id="ARBA00011738"/>
    </source>
</evidence>